<proteinExistence type="predicted"/>
<dbReference type="EMBL" id="RJVG01000014">
    <property type="protein sequence ID" value="ROR23454.1"/>
    <property type="molecule type" value="Genomic_DNA"/>
</dbReference>
<organism evidence="1 2">
    <name type="scientific">Mobilisporobacter senegalensis</name>
    <dbReference type="NCBI Taxonomy" id="1329262"/>
    <lineage>
        <taxon>Bacteria</taxon>
        <taxon>Bacillati</taxon>
        <taxon>Bacillota</taxon>
        <taxon>Clostridia</taxon>
        <taxon>Lachnospirales</taxon>
        <taxon>Lachnospiraceae</taxon>
        <taxon>Mobilisporobacter</taxon>
    </lineage>
</organism>
<dbReference type="AlphaFoldDB" id="A0A3N1X9L5"/>
<dbReference type="RefSeq" id="WP_123610747.1">
    <property type="nucleotide sequence ID" value="NZ_RJVG01000014.1"/>
</dbReference>
<sequence>MIEIDFEDFVEEVKFQMTEYEELDETTILDWETKLRKWVKEHKEKKFFHVKSKDDIAVFLRDEDEMYELAEKFYRAYKNNKLDEYWKKLKWGR</sequence>
<protein>
    <submittedName>
        <fullName evidence="1">Uncharacterized protein</fullName>
    </submittedName>
</protein>
<keyword evidence="2" id="KW-1185">Reference proteome</keyword>
<evidence type="ECO:0000313" key="2">
    <source>
        <dbReference type="Proteomes" id="UP000273083"/>
    </source>
</evidence>
<evidence type="ECO:0000313" key="1">
    <source>
        <dbReference type="EMBL" id="ROR23454.1"/>
    </source>
</evidence>
<dbReference type="Proteomes" id="UP000273083">
    <property type="component" value="Unassembled WGS sequence"/>
</dbReference>
<name>A0A3N1X9L5_9FIRM</name>
<gene>
    <name evidence="1" type="ORF">EDD66_11461</name>
</gene>
<reference evidence="1 2" key="1">
    <citation type="submission" date="2018-11" db="EMBL/GenBank/DDBJ databases">
        <title>Genomic Encyclopedia of Type Strains, Phase IV (KMG-IV): sequencing the most valuable type-strain genomes for metagenomic binning, comparative biology and taxonomic classification.</title>
        <authorList>
            <person name="Goeker M."/>
        </authorList>
    </citation>
    <scope>NUCLEOTIDE SEQUENCE [LARGE SCALE GENOMIC DNA]</scope>
    <source>
        <strain evidence="1 2">DSM 26537</strain>
    </source>
</reference>
<accession>A0A3N1X9L5</accession>
<dbReference type="OrthoDB" id="2059619at2"/>
<comment type="caution">
    <text evidence="1">The sequence shown here is derived from an EMBL/GenBank/DDBJ whole genome shotgun (WGS) entry which is preliminary data.</text>
</comment>